<evidence type="ECO:0000313" key="2">
    <source>
        <dbReference type="Proteomes" id="UP001598114"/>
    </source>
</evidence>
<proteinExistence type="predicted"/>
<gene>
    <name evidence="1" type="ORF">SKC38_04185</name>
</gene>
<protein>
    <submittedName>
        <fullName evidence="1">Uncharacterized protein</fullName>
    </submittedName>
</protein>
<keyword evidence="2" id="KW-1185">Reference proteome</keyword>
<name>A0ABW6CZ50_9BACT</name>
<dbReference type="Proteomes" id="UP001598114">
    <property type="component" value="Unassembled WGS sequence"/>
</dbReference>
<sequence length="249" mass="29074">MKNKDSDNKELKNKNLKMLTEDLATLDFINGKSFMAFPADEIEGMTLPQMISAYESGKFSANILDGFRKKVFAERDRLVQDVLNFYTSKLEFKDAESSMSPEEIFQVIEEKKIRVRRLTMVLKPDCYQTITKKANGDEYDLVKLNWIDDDGNKFIKVSKTFGLKGKLGLEFSMKKVLKDYFMTEAEQVTDWKQLQKFARAVRADHVASIDGKTWVFEFKLSDKNEFIKTALRFELWDNYYQTYLNTGKN</sequence>
<organism evidence="1 2">
    <name type="scientific">Aquirufa echingensis</name>
    <dbReference type="NCBI Taxonomy" id="3096516"/>
    <lineage>
        <taxon>Bacteria</taxon>
        <taxon>Pseudomonadati</taxon>
        <taxon>Bacteroidota</taxon>
        <taxon>Cytophagia</taxon>
        <taxon>Cytophagales</taxon>
        <taxon>Flectobacillaceae</taxon>
        <taxon>Aquirufa</taxon>
    </lineage>
</organism>
<accession>A0ABW6CZ50</accession>
<dbReference type="RefSeq" id="WP_223143236.1">
    <property type="nucleotide sequence ID" value="NZ_JBBKYA010000002.1"/>
</dbReference>
<comment type="caution">
    <text evidence="1">The sequence shown here is derived from an EMBL/GenBank/DDBJ whole genome shotgun (WGS) entry which is preliminary data.</text>
</comment>
<dbReference type="EMBL" id="JBBKYA010000002">
    <property type="protein sequence ID" value="MFD3275423.1"/>
    <property type="molecule type" value="Genomic_DNA"/>
</dbReference>
<evidence type="ECO:0000313" key="1">
    <source>
        <dbReference type="EMBL" id="MFD3275423.1"/>
    </source>
</evidence>
<reference evidence="1 2" key="1">
    <citation type="submission" date="2024-03" db="EMBL/GenBank/DDBJ databases">
        <title>Aquirufa genome sequencing.</title>
        <authorList>
            <person name="Pitt A."/>
            <person name="Hahn M.W."/>
        </authorList>
    </citation>
    <scope>NUCLEOTIDE SEQUENCE [LARGE SCALE GENOMIC DNA]</scope>
    <source>
        <strain evidence="1 2">PLAD-142S6K</strain>
    </source>
</reference>